<evidence type="ECO:0000259" key="1">
    <source>
        <dbReference type="PROSITE" id="PS51038"/>
    </source>
</evidence>
<dbReference type="PANTHER" id="PTHR46871:SF1">
    <property type="entry name" value="BROMO-ADJACENT HOMOLOGY (BAH) DOMAIN-CONTAINING PROTEIN"/>
    <property type="match status" value="1"/>
</dbReference>
<feature type="domain" description="BAH" evidence="1">
    <location>
        <begin position="62"/>
        <end position="182"/>
    </location>
</feature>
<gene>
    <name evidence="3" type="primary">LOC104753986</name>
</gene>
<dbReference type="SMART" id="SM00439">
    <property type="entry name" value="BAH"/>
    <property type="match status" value="1"/>
</dbReference>
<proteinExistence type="predicted"/>
<keyword evidence="2" id="KW-1185">Reference proteome</keyword>
<evidence type="ECO:0000313" key="2">
    <source>
        <dbReference type="Proteomes" id="UP000694864"/>
    </source>
</evidence>
<dbReference type="InterPro" id="IPR043151">
    <property type="entry name" value="BAH_sf"/>
</dbReference>
<dbReference type="InterPro" id="IPR001025">
    <property type="entry name" value="BAH_dom"/>
</dbReference>
<dbReference type="PROSITE" id="PS51038">
    <property type="entry name" value="BAH"/>
    <property type="match status" value="1"/>
</dbReference>
<accession>A0ABM1R2Z7</accession>
<organism evidence="2 3">
    <name type="scientific">Camelina sativa</name>
    <name type="common">False flax</name>
    <name type="synonym">Myagrum sativum</name>
    <dbReference type="NCBI Taxonomy" id="90675"/>
    <lineage>
        <taxon>Eukaryota</taxon>
        <taxon>Viridiplantae</taxon>
        <taxon>Streptophyta</taxon>
        <taxon>Embryophyta</taxon>
        <taxon>Tracheophyta</taxon>
        <taxon>Spermatophyta</taxon>
        <taxon>Magnoliopsida</taxon>
        <taxon>eudicotyledons</taxon>
        <taxon>Gunneridae</taxon>
        <taxon>Pentapetalae</taxon>
        <taxon>rosids</taxon>
        <taxon>malvids</taxon>
        <taxon>Brassicales</taxon>
        <taxon>Brassicaceae</taxon>
        <taxon>Camelineae</taxon>
        <taxon>Camelina</taxon>
    </lineage>
</organism>
<name>A0ABM1R2Z7_CAMSA</name>
<dbReference type="GeneID" id="104753986"/>
<dbReference type="PANTHER" id="PTHR46871">
    <property type="entry name" value="BROMO-ADJACENT HOMOLOGY (BAH) DOMAIN-CONTAINING PROTEIN"/>
    <property type="match status" value="1"/>
</dbReference>
<reference evidence="2" key="1">
    <citation type="journal article" date="2014" name="Nat. Commun.">
        <title>The emerging biofuel crop Camelina sativa retains a highly undifferentiated hexaploid genome structure.</title>
        <authorList>
            <person name="Kagale S."/>
            <person name="Koh C."/>
            <person name="Nixon J."/>
            <person name="Bollina V."/>
            <person name="Clarke W.E."/>
            <person name="Tuteja R."/>
            <person name="Spillane C."/>
            <person name="Robinson S.J."/>
            <person name="Links M.G."/>
            <person name="Clarke C."/>
            <person name="Higgins E.E."/>
            <person name="Huebert T."/>
            <person name="Sharpe A.G."/>
            <person name="Parkin I.A."/>
        </authorList>
    </citation>
    <scope>NUCLEOTIDE SEQUENCE [LARGE SCALE GENOMIC DNA]</scope>
    <source>
        <strain evidence="2">cv. DH55</strain>
    </source>
</reference>
<dbReference type="Pfam" id="PF01426">
    <property type="entry name" value="BAH"/>
    <property type="match status" value="1"/>
</dbReference>
<reference evidence="3" key="2">
    <citation type="submission" date="2025-08" db="UniProtKB">
        <authorList>
            <consortium name="RefSeq"/>
        </authorList>
    </citation>
    <scope>IDENTIFICATION</scope>
    <source>
        <tissue evidence="3">Leaf</tissue>
    </source>
</reference>
<dbReference type="RefSeq" id="XP_019093385.1">
    <property type="nucleotide sequence ID" value="XM_019237840.1"/>
</dbReference>
<evidence type="ECO:0000313" key="3">
    <source>
        <dbReference type="RefSeq" id="XP_019093385.1"/>
    </source>
</evidence>
<protein>
    <submittedName>
        <fullName evidence="3">Uncharacterized protein LOC104753986</fullName>
    </submittedName>
</protein>
<sequence length="344" mass="40572">MTPKEKDQGKRKNDCEEMHEKKKTELEWKLKDCAQPLGDVSKITGERQKKKNHFKAFKFHDKDYKLEDSVLLVSEDPDRKPYIAIIKDIYIPNKEKYVKLEVQWFYRPEDVDTKSMGNWESKGTRSIFYSFHRDEVFAESVEHKCIVYFVPENKQIPNRKEHPGFIVQEVYDIVKKKLRKLSDDDFDVHQKQEIDHLVAETVLRVGVLPDIGEENQTTQTSSCKGSVQKRYIRKAERTSPKTRLKCKSILEDFKLLTGNLDRNKTLDELLKAVKHECHTKKKKHDGKSDYYWPDDVVPVVRALEQVLYDSFGEDMSKYKEKLEILTDELKRGFTFDEITADLDE</sequence>
<dbReference type="Proteomes" id="UP000694864">
    <property type="component" value="Chromosome 16"/>
</dbReference>
<dbReference type="Gene3D" id="2.30.30.490">
    <property type="match status" value="1"/>
</dbReference>